<keyword evidence="3 6" id="KW-1133">Transmembrane helix</keyword>
<dbReference type="Gene3D" id="1.20.1250.20">
    <property type="entry name" value="MFS general substrate transporter like domains"/>
    <property type="match status" value="2"/>
</dbReference>
<reference evidence="9 11" key="2">
    <citation type="submission" date="2017-02" db="EMBL/GenBank/DDBJ databases">
        <title>Amycolatopsis azurea DSM 43854 draft genome.</title>
        <authorList>
            <person name="Mayilraj S."/>
        </authorList>
    </citation>
    <scope>NUCLEOTIDE SEQUENCE [LARGE SCALE GENOMIC DNA]</scope>
    <source>
        <strain evidence="9 11">DSM 43854</strain>
    </source>
</reference>
<dbReference type="RefSeq" id="WP_005161333.1">
    <property type="nucleotide sequence ID" value="NZ_ANMG01000050.1"/>
</dbReference>
<dbReference type="PATRIC" id="fig|1238180.3.peg.5126"/>
<keyword evidence="4 6" id="KW-0472">Membrane</keyword>
<evidence type="ECO:0000313" key="10">
    <source>
        <dbReference type="Proteomes" id="UP000014137"/>
    </source>
</evidence>
<feature type="region of interest" description="Disordered" evidence="5">
    <location>
        <begin position="1"/>
        <end position="22"/>
    </location>
</feature>
<feature type="transmembrane region" description="Helical" evidence="6">
    <location>
        <begin position="408"/>
        <end position="426"/>
    </location>
</feature>
<keyword evidence="11" id="KW-1185">Reference proteome</keyword>
<name>M2QGS9_9PSEU</name>
<feature type="transmembrane region" description="Helical" evidence="6">
    <location>
        <begin position="282"/>
        <end position="300"/>
    </location>
</feature>
<reference evidence="8 10" key="1">
    <citation type="submission" date="2012-10" db="EMBL/GenBank/DDBJ databases">
        <title>Genome assembly of Amycolatopsis azurea DSM 43854.</title>
        <authorList>
            <person name="Khatri I."/>
            <person name="Kaur I."/>
            <person name="Subramanian S."/>
            <person name="Mayilraj S."/>
        </authorList>
    </citation>
    <scope>NUCLEOTIDE SEQUENCE [LARGE SCALE GENOMIC DNA]</scope>
    <source>
        <strain evidence="8 10">DSM 43854</strain>
    </source>
</reference>
<evidence type="ECO:0000313" key="11">
    <source>
        <dbReference type="Proteomes" id="UP000188551"/>
    </source>
</evidence>
<dbReference type="PANTHER" id="PTHR23528:SF1">
    <property type="entry name" value="MAJOR FACILITATOR SUPERFAMILY (MFS) PROFILE DOMAIN-CONTAINING PROTEIN"/>
    <property type="match status" value="1"/>
</dbReference>
<dbReference type="GO" id="GO:0005886">
    <property type="term" value="C:plasma membrane"/>
    <property type="evidence" value="ECO:0007669"/>
    <property type="project" value="UniProtKB-SubCell"/>
</dbReference>
<feature type="transmembrane region" description="Helical" evidence="6">
    <location>
        <begin position="241"/>
        <end position="262"/>
    </location>
</feature>
<accession>M2QGS9</accession>
<evidence type="ECO:0000256" key="5">
    <source>
        <dbReference type="SAM" id="MobiDB-lite"/>
    </source>
</evidence>
<dbReference type="GO" id="GO:0022857">
    <property type="term" value="F:transmembrane transporter activity"/>
    <property type="evidence" value="ECO:0007669"/>
    <property type="project" value="InterPro"/>
</dbReference>
<comment type="subcellular location">
    <subcellularLocation>
        <location evidence="1">Cell membrane</location>
        <topology evidence="1">Multi-pass membrane protein</topology>
    </subcellularLocation>
</comment>
<comment type="caution">
    <text evidence="8">The sequence shown here is derived from an EMBL/GenBank/DDBJ whole genome shotgun (WGS) entry which is preliminary data.</text>
</comment>
<evidence type="ECO:0000313" key="9">
    <source>
        <dbReference type="EMBL" id="OOC01650.1"/>
    </source>
</evidence>
<feature type="transmembrane region" description="Helical" evidence="6">
    <location>
        <begin position="162"/>
        <end position="185"/>
    </location>
</feature>
<protein>
    <submittedName>
        <fullName evidence="9">MFS transporter</fullName>
    </submittedName>
</protein>
<feature type="transmembrane region" description="Helical" evidence="6">
    <location>
        <begin position="65"/>
        <end position="83"/>
    </location>
</feature>
<feature type="compositionally biased region" description="Low complexity" evidence="5">
    <location>
        <begin position="9"/>
        <end position="19"/>
    </location>
</feature>
<dbReference type="EMBL" id="ANMG01000050">
    <property type="protein sequence ID" value="EMD25202.1"/>
    <property type="molecule type" value="Genomic_DNA"/>
</dbReference>
<feature type="transmembrane region" description="Helical" evidence="6">
    <location>
        <begin position="312"/>
        <end position="330"/>
    </location>
</feature>
<gene>
    <name evidence="9" type="ORF">B0293_35500</name>
    <name evidence="8" type="ORF">C791_5211</name>
</gene>
<organism evidence="8 10">
    <name type="scientific">Amycolatopsis azurea DSM 43854</name>
    <dbReference type="NCBI Taxonomy" id="1238180"/>
    <lineage>
        <taxon>Bacteria</taxon>
        <taxon>Bacillati</taxon>
        <taxon>Actinomycetota</taxon>
        <taxon>Actinomycetes</taxon>
        <taxon>Pseudonocardiales</taxon>
        <taxon>Pseudonocardiaceae</taxon>
        <taxon>Amycolatopsis</taxon>
    </lineage>
</organism>
<feature type="domain" description="Major facilitator superfamily (MFS) profile" evidence="7">
    <location>
        <begin position="31"/>
        <end position="430"/>
    </location>
</feature>
<dbReference type="PANTHER" id="PTHR23528">
    <property type="match status" value="1"/>
</dbReference>
<evidence type="ECO:0000313" key="8">
    <source>
        <dbReference type="EMBL" id="EMD25202.1"/>
    </source>
</evidence>
<evidence type="ECO:0000256" key="1">
    <source>
        <dbReference type="ARBA" id="ARBA00004651"/>
    </source>
</evidence>
<dbReference type="PROSITE" id="PS50850">
    <property type="entry name" value="MFS"/>
    <property type="match status" value="1"/>
</dbReference>
<dbReference type="Pfam" id="PF07690">
    <property type="entry name" value="MFS_1"/>
    <property type="match status" value="1"/>
</dbReference>
<feature type="transmembrane region" description="Helical" evidence="6">
    <location>
        <begin position="31"/>
        <end position="53"/>
    </location>
</feature>
<feature type="transmembrane region" description="Helical" evidence="6">
    <location>
        <begin position="342"/>
        <end position="362"/>
    </location>
</feature>
<dbReference type="InterPro" id="IPR020846">
    <property type="entry name" value="MFS_dom"/>
</dbReference>
<dbReference type="AlphaFoldDB" id="M2QGS9"/>
<evidence type="ECO:0000256" key="4">
    <source>
        <dbReference type="ARBA" id="ARBA00023136"/>
    </source>
</evidence>
<feature type="transmembrane region" description="Helical" evidence="6">
    <location>
        <begin position="191"/>
        <end position="207"/>
    </location>
</feature>
<proteinExistence type="predicted"/>
<evidence type="ECO:0000256" key="2">
    <source>
        <dbReference type="ARBA" id="ARBA00022692"/>
    </source>
</evidence>
<feature type="transmembrane region" description="Helical" evidence="6">
    <location>
        <begin position="104"/>
        <end position="123"/>
    </location>
</feature>
<dbReference type="Proteomes" id="UP000188551">
    <property type="component" value="Unassembled WGS sequence"/>
</dbReference>
<dbReference type="EMBL" id="MUXN01000027">
    <property type="protein sequence ID" value="OOC01650.1"/>
    <property type="molecule type" value="Genomic_DNA"/>
</dbReference>
<evidence type="ECO:0000256" key="6">
    <source>
        <dbReference type="SAM" id="Phobius"/>
    </source>
</evidence>
<evidence type="ECO:0000259" key="7">
    <source>
        <dbReference type="PROSITE" id="PS50850"/>
    </source>
</evidence>
<dbReference type="Proteomes" id="UP000014137">
    <property type="component" value="Unassembled WGS sequence"/>
</dbReference>
<sequence length="430" mass="44215">MTEPPPPATAAAGSTATDTPRQEVPRGYIRGLFAVNFGVFLAATTPVAVTLAFKIEHISASPGEATTNLALVLAVGAIFGLVANPVAGRLSDRTTSKWGMRRPWILGGMVIGLAGLFVVGIATSVWVVLVAWCVVQAATNATMAAASATVPDQVPPSRFGSAAGIVGIATPVGVLAGFGIVNFLADDVLRFVVPALIATALTAWFVIDLKDRVLTEKPTQRFTLVQFLGSFVFNPVKHPDFAWTWLAQFLIMFGYGGIASYLPYYLTAEFGFDEQGATTTVLVINAVSTAMMMISSLVGGHLSDKLGKRRPFVAIAGVFIAVGLVSLALAPDVVTVVVSQAVIGVGAGLFFSVSLALATEVLPGTGEAAKDLGVLSAAASLPQSVAPAIAPAIIALGSATSLGGFTAYYLFGAVLALAAAGSIYRVKGVK</sequence>
<evidence type="ECO:0000256" key="3">
    <source>
        <dbReference type="ARBA" id="ARBA00022989"/>
    </source>
</evidence>
<keyword evidence="2 6" id="KW-0812">Transmembrane</keyword>
<dbReference type="OrthoDB" id="7584869at2"/>
<dbReference type="InterPro" id="IPR036259">
    <property type="entry name" value="MFS_trans_sf"/>
</dbReference>
<dbReference type="InterPro" id="IPR011701">
    <property type="entry name" value="MFS"/>
</dbReference>
<dbReference type="SUPFAM" id="SSF103473">
    <property type="entry name" value="MFS general substrate transporter"/>
    <property type="match status" value="1"/>
</dbReference>